<reference evidence="1" key="1">
    <citation type="journal article" date="2014" name="Genome Announc.">
        <title>Draft Genome Sequence of Mycobacterium triplex DSM 44626.</title>
        <authorList>
            <person name="Sassi M."/>
            <person name="Croce O."/>
            <person name="Robert C."/>
            <person name="Raoult D."/>
            <person name="Drancourt M."/>
        </authorList>
    </citation>
    <scope>NUCLEOTIDE SEQUENCE [LARGE SCALE GENOMIC DNA]</scope>
    <source>
        <strain evidence="1">DSM 44626</strain>
    </source>
</reference>
<name>A0A024K116_9MYCO</name>
<dbReference type="HOGENOM" id="CLU_122818_1_0_11"/>
<evidence type="ECO:0000313" key="1">
    <source>
        <dbReference type="EMBL" id="CDO89183.1"/>
    </source>
</evidence>
<gene>
    <name evidence="1" type="ORF">BN973_03555</name>
</gene>
<reference evidence="1" key="2">
    <citation type="submission" date="2014-04" db="EMBL/GenBank/DDBJ databases">
        <authorList>
            <person name="Urmite Genomes U."/>
        </authorList>
    </citation>
    <scope>NUCLEOTIDE SEQUENCE</scope>
    <source>
        <strain evidence="1">DSM 44626</strain>
    </source>
</reference>
<proteinExistence type="predicted"/>
<dbReference type="RefSeq" id="WP_139830103.1">
    <property type="nucleotide sequence ID" value="NZ_HG964446.1"/>
</dbReference>
<dbReference type="EMBL" id="HG964446">
    <property type="protein sequence ID" value="CDO89183.1"/>
    <property type="molecule type" value="Genomic_DNA"/>
</dbReference>
<accession>A0A024K116</accession>
<protein>
    <submittedName>
        <fullName evidence="1">Alanine and proline rich membrane protein</fullName>
    </submittedName>
</protein>
<organism evidence="1">
    <name type="scientific">Mycobacterium triplex</name>
    <dbReference type="NCBI Taxonomy" id="47839"/>
    <lineage>
        <taxon>Bacteria</taxon>
        <taxon>Bacillati</taxon>
        <taxon>Actinomycetota</taxon>
        <taxon>Actinomycetes</taxon>
        <taxon>Mycobacteriales</taxon>
        <taxon>Mycobacteriaceae</taxon>
        <taxon>Mycobacterium</taxon>
        <taxon>Mycobacterium simiae complex</taxon>
    </lineage>
</organism>
<sequence length="81" mass="8588">MGLLAVATSSRQVFDAGSRYLSTKLAEQPATPPDLAAAIQKLANIYQQLAIDYLAEAPDSETNPLIRAGTDAHTTIEGLCK</sequence>
<dbReference type="AlphaFoldDB" id="A0A024K116"/>
<dbReference type="OrthoDB" id="4732482at2"/>
<dbReference type="Proteomes" id="UP000028880">
    <property type="component" value="Unassembled WGS sequence"/>
</dbReference>